<dbReference type="Pfam" id="PF00117">
    <property type="entry name" value="GATase"/>
    <property type="match status" value="1"/>
</dbReference>
<evidence type="ECO:0000259" key="2">
    <source>
        <dbReference type="Pfam" id="PF00117"/>
    </source>
</evidence>
<reference evidence="3 4" key="1">
    <citation type="journal article" date="2011" name="Front. Microbiol.">
        <title>Genomic signatures of strain selection and enhancement in Bacillus atrophaeus var. globigii, a historical biowarfare simulant.</title>
        <authorList>
            <person name="Gibbons H.S."/>
            <person name="Broomall S.M."/>
            <person name="McNew L.A."/>
            <person name="Daligault H."/>
            <person name="Chapman C."/>
            <person name="Bruce D."/>
            <person name="Karavis M."/>
            <person name="Krepps M."/>
            <person name="McGregor P.A."/>
            <person name="Hong C."/>
            <person name="Park K.H."/>
            <person name="Akmal A."/>
            <person name="Feldman A."/>
            <person name="Lin J.S."/>
            <person name="Chang W.E."/>
            <person name="Higgs B.W."/>
            <person name="Demirev P."/>
            <person name="Lindquist J."/>
            <person name="Liem A."/>
            <person name="Fochler E."/>
            <person name="Read T.D."/>
            <person name="Tapia R."/>
            <person name="Johnson S."/>
            <person name="Bishop-Lilly K.A."/>
            <person name="Detter C."/>
            <person name="Han C."/>
            <person name="Sozhamannan S."/>
            <person name="Rosenzweig C.N."/>
            <person name="Skowronski E.W."/>
        </authorList>
    </citation>
    <scope>NUCLEOTIDE SEQUENCE [LARGE SCALE GENOMIC DNA]</scope>
    <source>
        <strain evidence="3 4">PIT1</strain>
    </source>
</reference>
<dbReference type="EMBL" id="PIQG01000003">
    <property type="protein sequence ID" value="RUO76821.1"/>
    <property type="molecule type" value="Genomic_DNA"/>
</dbReference>
<evidence type="ECO:0000313" key="4">
    <source>
        <dbReference type="Proteomes" id="UP000288279"/>
    </source>
</evidence>
<dbReference type="AlphaFoldDB" id="A0A432ZFX0"/>
<dbReference type="RefSeq" id="WP_126827819.1">
    <property type="nucleotide sequence ID" value="NZ_PIQG01000003.1"/>
</dbReference>
<accession>A0A432ZFX0</accession>
<dbReference type="CDD" id="cd01743">
    <property type="entry name" value="GATase1_Anthranilate_Synthase"/>
    <property type="match status" value="1"/>
</dbReference>
<dbReference type="InterPro" id="IPR017926">
    <property type="entry name" value="GATASE"/>
</dbReference>
<dbReference type="GO" id="GO:0005829">
    <property type="term" value="C:cytosol"/>
    <property type="evidence" value="ECO:0007669"/>
    <property type="project" value="TreeGrafter"/>
</dbReference>
<dbReference type="Proteomes" id="UP000288279">
    <property type="component" value="Unassembled WGS sequence"/>
</dbReference>
<dbReference type="PANTHER" id="PTHR43418">
    <property type="entry name" value="MULTIFUNCTIONAL TRYPTOPHAN BIOSYNTHESIS PROTEIN-RELATED"/>
    <property type="match status" value="1"/>
</dbReference>
<comment type="caution">
    <text evidence="3">The sequence shown here is derived from an EMBL/GenBank/DDBJ whole genome shotgun (WGS) entry which is preliminary data.</text>
</comment>
<dbReference type="InterPro" id="IPR029062">
    <property type="entry name" value="Class_I_gatase-like"/>
</dbReference>
<proteinExistence type="predicted"/>
<dbReference type="OrthoDB" id="9786812at2"/>
<protein>
    <submittedName>
        <fullName evidence="3">Aminodeoxychorismate/anthranilate synthase component II</fullName>
    </submittedName>
</protein>
<sequence length="194" mass="21459">MLLMVDNYDSFTHNVVRYFQELGARVEVVRNDYIEPEAIAARGYHGIILSPGPCTPSEAGQTLNIIDAYRGRLPILGVCLGHQAIGQALGAKVVRAEQVMHGKTSVLEHTGQGLFEGLPNPLTVARYHSLVIDPASLPVELVVDAWTHSQSGQREIMAIRHRDEPMWGIQYHPEAIQTEAGHALFQNFLKACQQ</sequence>
<gene>
    <name evidence="3" type="ORF">CWI83_07825</name>
</gene>
<dbReference type="InterPro" id="IPR006221">
    <property type="entry name" value="TrpG/PapA_dom"/>
</dbReference>
<dbReference type="SUPFAM" id="SSF52317">
    <property type="entry name" value="Class I glutamine amidotransferase-like"/>
    <property type="match status" value="1"/>
</dbReference>
<dbReference type="FunFam" id="3.40.50.880:FF:000003">
    <property type="entry name" value="Anthranilate synthase component II"/>
    <property type="match status" value="1"/>
</dbReference>
<evidence type="ECO:0000256" key="1">
    <source>
        <dbReference type="ARBA" id="ARBA00022962"/>
    </source>
</evidence>
<dbReference type="PRINTS" id="PR00097">
    <property type="entry name" value="ANTSNTHASEII"/>
</dbReference>
<dbReference type="InterPro" id="IPR050472">
    <property type="entry name" value="Anth_synth/Amidotransfase"/>
</dbReference>
<dbReference type="GO" id="GO:0000162">
    <property type="term" value="P:L-tryptophan biosynthetic process"/>
    <property type="evidence" value="ECO:0007669"/>
    <property type="project" value="TreeGrafter"/>
</dbReference>
<dbReference type="PROSITE" id="PS51273">
    <property type="entry name" value="GATASE_TYPE_1"/>
    <property type="match status" value="1"/>
</dbReference>
<dbReference type="PANTHER" id="PTHR43418:SF4">
    <property type="entry name" value="MULTIFUNCTIONAL TRYPTOPHAN BIOSYNTHESIS PROTEIN"/>
    <property type="match status" value="1"/>
</dbReference>
<feature type="domain" description="Glutamine amidotransferase" evidence="2">
    <location>
        <begin position="3"/>
        <end position="190"/>
    </location>
</feature>
<evidence type="ECO:0000313" key="3">
    <source>
        <dbReference type="EMBL" id="RUO76821.1"/>
    </source>
</evidence>
<name>A0A432ZFX0_9GAMM</name>
<dbReference type="Gene3D" id="3.40.50.880">
    <property type="match status" value="1"/>
</dbReference>
<dbReference type="NCBIfam" id="TIGR00566">
    <property type="entry name" value="trpG_papA"/>
    <property type="match status" value="1"/>
</dbReference>
<dbReference type="GO" id="GO:0004049">
    <property type="term" value="F:anthranilate synthase activity"/>
    <property type="evidence" value="ECO:0007669"/>
    <property type="project" value="TreeGrafter"/>
</dbReference>
<organism evidence="3 4">
    <name type="scientific">Pseudidiomarina taiwanensis</name>
    <dbReference type="NCBI Taxonomy" id="337250"/>
    <lineage>
        <taxon>Bacteria</taxon>
        <taxon>Pseudomonadati</taxon>
        <taxon>Pseudomonadota</taxon>
        <taxon>Gammaproteobacteria</taxon>
        <taxon>Alteromonadales</taxon>
        <taxon>Idiomarinaceae</taxon>
        <taxon>Pseudidiomarina</taxon>
    </lineage>
</organism>
<keyword evidence="1" id="KW-0315">Glutamine amidotransferase</keyword>
<dbReference type="PRINTS" id="PR00099">
    <property type="entry name" value="CPSGATASE"/>
</dbReference>
<dbReference type="PRINTS" id="PR00096">
    <property type="entry name" value="GATASE"/>
</dbReference>
<keyword evidence="4" id="KW-1185">Reference proteome</keyword>